<comment type="caution">
    <text evidence="1">The sequence shown here is derived from an EMBL/GenBank/DDBJ whole genome shotgun (WGS) entry which is preliminary data.</text>
</comment>
<reference evidence="1 2" key="1">
    <citation type="journal article" date="2015" name="Genome Announc.">
        <title>Expanding the biotechnology potential of lactobacilli through comparative genomics of 213 strains and associated genera.</title>
        <authorList>
            <person name="Sun Z."/>
            <person name="Harris H.M."/>
            <person name="McCann A."/>
            <person name="Guo C."/>
            <person name="Argimon S."/>
            <person name="Zhang W."/>
            <person name="Yang X."/>
            <person name="Jeffery I.B."/>
            <person name="Cooney J.C."/>
            <person name="Kagawa T.F."/>
            <person name="Liu W."/>
            <person name="Song Y."/>
            <person name="Salvetti E."/>
            <person name="Wrobel A."/>
            <person name="Rasinkangas P."/>
            <person name="Parkhill J."/>
            <person name="Rea M.C."/>
            <person name="O'Sullivan O."/>
            <person name="Ritari J."/>
            <person name="Douillard F.P."/>
            <person name="Paul Ross R."/>
            <person name="Yang R."/>
            <person name="Briner A.E."/>
            <person name="Felis G.E."/>
            <person name="de Vos W.M."/>
            <person name="Barrangou R."/>
            <person name="Klaenhammer T.R."/>
            <person name="Caufield P.W."/>
            <person name="Cui Y."/>
            <person name="Zhang H."/>
            <person name="O'Toole P.W."/>
        </authorList>
    </citation>
    <scope>NUCLEOTIDE SEQUENCE [LARGE SCALE GENOMIC DNA]</scope>
    <source>
        <strain evidence="1 2">DSM 20515</strain>
    </source>
</reference>
<dbReference type="Proteomes" id="UP000051845">
    <property type="component" value="Unassembled WGS sequence"/>
</dbReference>
<organism evidence="1 2">
    <name type="scientific">Secundilactobacillus collinoides DSM 20515 = JCM 1123</name>
    <dbReference type="NCBI Taxonomy" id="1423733"/>
    <lineage>
        <taxon>Bacteria</taxon>
        <taxon>Bacillati</taxon>
        <taxon>Bacillota</taxon>
        <taxon>Bacilli</taxon>
        <taxon>Lactobacillales</taxon>
        <taxon>Lactobacillaceae</taxon>
        <taxon>Secundilactobacillus</taxon>
    </lineage>
</organism>
<dbReference type="PATRIC" id="fig|1423733.4.peg.1932"/>
<evidence type="ECO:0000313" key="1">
    <source>
        <dbReference type="EMBL" id="KRM76011.1"/>
    </source>
</evidence>
<evidence type="ECO:0000313" key="2">
    <source>
        <dbReference type="Proteomes" id="UP000051845"/>
    </source>
</evidence>
<sequence>MKTVSVKKLLNVMIIFVAMIGGLALPSLSPVGSQVHAQAKYNPSKDAVMSVSVFKRMGRVYYHKRVFTYYSPNGSHVYGMGAYTSDGTYTLNGRDKNGYLILANNKKFGTKIKTPLGVGVVHDRGTYGSHYDIVVK</sequence>
<dbReference type="EMBL" id="AYYR01000039">
    <property type="protein sequence ID" value="KRM76011.1"/>
    <property type="molecule type" value="Genomic_DNA"/>
</dbReference>
<name>A0A0R2BIJ9_SECCO</name>
<accession>A0A0R2BIJ9</accession>
<gene>
    <name evidence="1" type="ORF">FC82_GL001834</name>
</gene>
<dbReference type="RefSeq" id="WP_056996579.1">
    <property type="nucleotide sequence ID" value="NZ_AYYR01000039.1"/>
</dbReference>
<proteinExistence type="predicted"/>
<dbReference type="AlphaFoldDB" id="A0A0R2BIJ9"/>
<protein>
    <submittedName>
        <fullName evidence="1">Uncharacterized protein</fullName>
    </submittedName>
</protein>